<feature type="domain" description="Methyltransferase FkbM" evidence="1">
    <location>
        <begin position="81"/>
        <end position="249"/>
    </location>
</feature>
<dbReference type="Proteomes" id="UP000598467">
    <property type="component" value="Unassembled WGS sequence"/>
</dbReference>
<dbReference type="InterPro" id="IPR006342">
    <property type="entry name" value="FkbM_mtfrase"/>
</dbReference>
<proteinExistence type="predicted"/>
<dbReference type="PANTHER" id="PTHR34203:SF15">
    <property type="entry name" value="SLL1173 PROTEIN"/>
    <property type="match status" value="1"/>
</dbReference>
<dbReference type="InterPro" id="IPR052514">
    <property type="entry name" value="SAM-dependent_MTase"/>
</dbReference>
<protein>
    <submittedName>
        <fullName evidence="2">FkbM family methyltransferase</fullName>
    </submittedName>
</protein>
<gene>
    <name evidence="2" type="ORF">HK439_20305</name>
</gene>
<dbReference type="RefSeq" id="WP_190293300.1">
    <property type="nucleotide sequence ID" value="NZ_JABFCZ010000024.1"/>
</dbReference>
<dbReference type="CDD" id="cd02440">
    <property type="entry name" value="AdoMet_MTases"/>
    <property type="match status" value="1"/>
</dbReference>
<accession>A0A926P2Z9</accession>
<evidence type="ECO:0000313" key="2">
    <source>
        <dbReference type="EMBL" id="MBD1548613.1"/>
    </source>
</evidence>
<dbReference type="InterPro" id="IPR029063">
    <property type="entry name" value="SAM-dependent_MTases_sf"/>
</dbReference>
<sequence length="282" mass="30797">MFLRSSGDRLPTRWEKTVLKFLTRIRKRLGSTVEIDDKGTKIRFVAENLTDAYRPLSLWIKEPGTMAWIDRETKPGDCFLDIGANIGIYTLAAAHRVGPGGRVIAVEPHKVNSLTLLKNVAANGFEDRVDILPVGLSDTKGIVRFNYVSLASASTGSQLGHNRVDTSDETFTPVASELVPAMTVDGLIEDGSITKPNLIKIDVDGLELPILNGMSNLLNSADGPRSVQIEINKGESSKIEAFMKSCGYVIDSRHYTMNGEKLAKQGLSNDEIAHNAIFKRAG</sequence>
<dbReference type="EMBL" id="JABFCZ010000024">
    <property type="protein sequence ID" value="MBD1548613.1"/>
    <property type="molecule type" value="Genomic_DNA"/>
</dbReference>
<dbReference type="Gene3D" id="3.40.50.150">
    <property type="entry name" value="Vaccinia Virus protein VP39"/>
    <property type="match status" value="1"/>
</dbReference>
<dbReference type="GO" id="GO:0008168">
    <property type="term" value="F:methyltransferase activity"/>
    <property type="evidence" value="ECO:0007669"/>
    <property type="project" value="UniProtKB-KW"/>
</dbReference>
<name>A0A926P2Z9_9HYPH</name>
<organism evidence="2 3">
    <name type="scientific">Roseibium aggregatum</name>
    <dbReference type="NCBI Taxonomy" id="187304"/>
    <lineage>
        <taxon>Bacteria</taxon>
        <taxon>Pseudomonadati</taxon>
        <taxon>Pseudomonadota</taxon>
        <taxon>Alphaproteobacteria</taxon>
        <taxon>Hyphomicrobiales</taxon>
        <taxon>Stappiaceae</taxon>
        <taxon>Roseibium</taxon>
    </lineage>
</organism>
<dbReference type="SUPFAM" id="SSF53335">
    <property type="entry name" value="S-adenosyl-L-methionine-dependent methyltransferases"/>
    <property type="match status" value="1"/>
</dbReference>
<comment type="caution">
    <text evidence="2">The sequence shown here is derived from an EMBL/GenBank/DDBJ whole genome shotgun (WGS) entry which is preliminary data.</text>
</comment>
<dbReference type="GO" id="GO:0032259">
    <property type="term" value="P:methylation"/>
    <property type="evidence" value="ECO:0007669"/>
    <property type="project" value="UniProtKB-KW"/>
</dbReference>
<evidence type="ECO:0000313" key="3">
    <source>
        <dbReference type="Proteomes" id="UP000598467"/>
    </source>
</evidence>
<evidence type="ECO:0000259" key="1">
    <source>
        <dbReference type="Pfam" id="PF05050"/>
    </source>
</evidence>
<dbReference type="PANTHER" id="PTHR34203">
    <property type="entry name" value="METHYLTRANSFERASE, FKBM FAMILY PROTEIN"/>
    <property type="match status" value="1"/>
</dbReference>
<dbReference type="AlphaFoldDB" id="A0A926P2Z9"/>
<reference evidence="2" key="1">
    <citation type="submission" date="2020-05" db="EMBL/GenBank/DDBJ databases">
        <title>Identification of trans-AT polyketide cluster in two marine bacteria, producers of a novel glutaramide-containing polyketide sesbanimide D and analogs.</title>
        <authorList>
            <person name="Kacar D."/>
            <person name="Rodriguez P."/>
            <person name="Canedo L."/>
            <person name="Gonzalez E."/>
            <person name="Galan B."/>
            <person name="De La Calle F."/>
            <person name="Garcia J.L."/>
        </authorList>
    </citation>
    <scope>NUCLEOTIDE SEQUENCE</scope>
    <source>
        <strain evidence="2">PHM038</strain>
    </source>
</reference>
<dbReference type="NCBIfam" id="TIGR01444">
    <property type="entry name" value="fkbM_fam"/>
    <property type="match status" value="1"/>
</dbReference>
<keyword evidence="2" id="KW-0489">Methyltransferase</keyword>
<keyword evidence="2" id="KW-0808">Transferase</keyword>
<dbReference type="Pfam" id="PF05050">
    <property type="entry name" value="Methyltransf_21"/>
    <property type="match status" value="1"/>
</dbReference>